<feature type="domain" description="THAP-type" evidence="7">
    <location>
        <begin position="1"/>
        <end position="89"/>
    </location>
</feature>
<proteinExistence type="predicted"/>
<keyword evidence="1" id="KW-0479">Metal-binding</keyword>
<evidence type="ECO:0000313" key="9">
    <source>
        <dbReference type="Proteomes" id="UP000499080"/>
    </source>
</evidence>
<dbReference type="OrthoDB" id="6433853at2759"/>
<dbReference type="Pfam" id="PF05485">
    <property type="entry name" value="THAP"/>
    <property type="match status" value="1"/>
</dbReference>
<protein>
    <recommendedName>
        <fullName evidence="7">THAP-type domain-containing protein</fullName>
    </recommendedName>
</protein>
<keyword evidence="4 5" id="KW-0238">DNA-binding</keyword>
<organism evidence="8 9">
    <name type="scientific">Araneus ventricosus</name>
    <name type="common">Orbweaver spider</name>
    <name type="synonym">Epeira ventricosa</name>
    <dbReference type="NCBI Taxonomy" id="182803"/>
    <lineage>
        <taxon>Eukaryota</taxon>
        <taxon>Metazoa</taxon>
        <taxon>Ecdysozoa</taxon>
        <taxon>Arthropoda</taxon>
        <taxon>Chelicerata</taxon>
        <taxon>Arachnida</taxon>
        <taxon>Araneae</taxon>
        <taxon>Araneomorphae</taxon>
        <taxon>Entelegynae</taxon>
        <taxon>Araneoidea</taxon>
        <taxon>Araneidae</taxon>
        <taxon>Araneus</taxon>
    </lineage>
</organism>
<evidence type="ECO:0000256" key="3">
    <source>
        <dbReference type="ARBA" id="ARBA00022833"/>
    </source>
</evidence>
<dbReference type="GO" id="GO:0008270">
    <property type="term" value="F:zinc ion binding"/>
    <property type="evidence" value="ECO:0007669"/>
    <property type="project" value="UniProtKB-KW"/>
</dbReference>
<evidence type="ECO:0000259" key="7">
    <source>
        <dbReference type="PROSITE" id="PS50950"/>
    </source>
</evidence>
<sequence length="361" mass="42086">MSAYAVATCPNYYRKTKGKGVIYHTFPVCPNRNKIWISKCKRQDHINVKYARICSDHFRSSDYMDDMKNRLLGLNQKKILKPDVVPNVNLPLQDNGEDISNRSERKRSILREAKIRLKCPSPKKACETLAMEPFTTPTTENICSSCFETQKENALLPKRIRFLEKELEKTKEETKKNQRIENKSKIKRTAEDISRHLIIRSISRWAYEYWRNQIGMPLPSASTLKRWCSKFSCRPGMLHDVLLVMQKTFHSKPEAGRVYILSFDEIHIDRKICYDLDAPHSGKNGKLPQKIFFIHPLNCRKDMDICRSESAECPLDDVTKFPHWFFAEDSMNQPLYFSGPVKYLSEHPKSTGNFGKKNNDL</sequence>
<comment type="caution">
    <text evidence="8">The sequence shown here is derived from an EMBL/GenBank/DDBJ whole genome shotgun (WGS) entry which is preliminary data.</text>
</comment>
<name>A0A4Y2FHU4_ARAVE</name>
<evidence type="ECO:0000313" key="8">
    <source>
        <dbReference type="EMBL" id="GBM40567.1"/>
    </source>
</evidence>
<feature type="coiled-coil region" evidence="6">
    <location>
        <begin position="153"/>
        <end position="183"/>
    </location>
</feature>
<reference evidence="8 9" key="1">
    <citation type="journal article" date="2019" name="Sci. Rep.">
        <title>Orb-weaving spider Araneus ventricosus genome elucidates the spidroin gene catalogue.</title>
        <authorList>
            <person name="Kono N."/>
            <person name="Nakamura H."/>
            <person name="Ohtoshi R."/>
            <person name="Moran D.A.P."/>
            <person name="Shinohara A."/>
            <person name="Yoshida Y."/>
            <person name="Fujiwara M."/>
            <person name="Mori M."/>
            <person name="Tomita M."/>
            <person name="Arakawa K."/>
        </authorList>
    </citation>
    <scope>NUCLEOTIDE SEQUENCE [LARGE SCALE GENOMIC DNA]</scope>
</reference>
<evidence type="ECO:0000256" key="5">
    <source>
        <dbReference type="PROSITE-ProRule" id="PRU00309"/>
    </source>
</evidence>
<dbReference type="EMBL" id="BGPR01000934">
    <property type="protein sequence ID" value="GBM40567.1"/>
    <property type="molecule type" value="Genomic_DNA"/>
</dbReference>
<dbReference type="GO" id="GO:0003677">
    <property type="term" value="F:DNA binding"/>
    <property type="evidence" value="ECO:0007669"/>
    <property type="project" value="UniProtKB-UniRule"/>
</dbReference>
<evidence type="ECO:0000256" key="2">
    <source>
        <dbReference type="ARBA" id="ARBA00022771"/>
    </source>
</evidence>
<dbReference type="SMART" id="SM00980">
    <property type="entry name" value="THAP"/>
    <property type="match status" value="1"/>
</dbReference>
<gene>
    <name evidence="8" type="ORF">AVEN_240311_1</name>
</gene>
<dbReference type="Gene3D" id="6.20.210.20">
    <property type="entry name" value="THAP domain"/>
    <property type="match status" value="1"/>
</dbReference>
<keyword evidence="2 5" id="KW-0863">Zinc-finger</keyword>
<keyword evidence="9" id="KW-1185">Reference proteome</keyword>
<dbReference type="InterPro" id="IPR006612">
    <property type="entry name" value="THAP_Znf"/>
</dbReference>
<evidence type="ECO:0000256" key="6">
    <source>
        <dbReference type="SAM" id="Coils"/>
    </source>
</evidence>
<dbReference type="AlphaFoldDB" id="A0A4Y2FHU4"/>
<dbReference type="PANTHER" id="PTHR46927">
    <property type="entry name" value="AGAP005574-PA"/>
    <property type="match status" value="1"/>
</dbReference>
<dbReference type="PROSITE" id="PS50950">
    <property type="entry name" value="ZF_THAP"/>
    <property type="match status" value="1"/>
</dbReference>
<keyword evidence="3" id="KW-0862">Zinc</keyword>
<dbReference type="PANTHER" id="PTHR46927:SF3">
    <property type="entry name" value="THAP-TYPE DOMAIN-CONTAINING PROTEIN"/>
    <property type="match status" value="1"/>
</dbReference>
<accession>A0A4Y2FHU4</accession>
<dbReference type="SUPFAM" id="SSF57716">
    <property type="entry name" value="Glucocorticoid receptor-like (DNA-binding domain)"/>
    <property type="match status" value="1"/>
</dbReference>
<keyword evidence="6" id="KW-0175">Coiled coil</keyword>
<dbReference type="InterPro" id="IPR038441">
    <property type="entry name" value="THAP_Znf_sf"/>
</dbReference>
<evidence type="ECO:0000256" key="4">
    <source>
        <dbReference type="ARBA" id="ARBA00023125"/>
    </source>
</evidence>
<dbReference type="Proteomes" id="UP000499080">
    <property type="component" value="Unassembled WGS sequence"/>
</dbReference>
<evidence type="ECO:0000256" key="1">
    <source>
        <dbReference type="ARBA" id="ARBA00022723"/>
    </source>
</evidence>
<dbReference type="InterPro" id="IPR052224">
    <property type="entry name" value="THAP_domain_protein"/>
</dbReference>